<comment type="caution">
    <text evidence="1">The sequence shown here is derived from an EMBL/GenBank/DDBJ whole genome shotgun (WGS) entry which is preliminary data.</text>
</comment>
<sequence>MSDRTSYFYFIAFRFWNDDGEGTASFHSLVDVAPGATAERVFSWARDQVVAQHPDWTSHIVTGWTLQPNEL</sequence>
<protein>
    <submittedName>
        <fullName evidence="1">Uncharacterized protein</fullName>
    </submittedName>
</protein>
<reference evidence="2" key="1">
    <citation type="journal article" date="2019" name="Int. J. Syst. Evol. Microbiol.">
        <title>The Global Catalogue of Microorganisms (GCM) 10K type strain sequencing project: providing services to taxonomists for standard genome sequencing and annotation.</title>
        <authorList>
            <consortium name="The Broad Institute Genomics Platform"/>
            <consortium name="The Broad Institute Genome Sequencing Center for Infectious Disease"/>
            <person name="Wu L."/>
            <person name="Ma J."/>
        </authorList>
    </citation>
    <scope>NUCLEOTIDE SEQUENCE [LARGE SCALE GENOMIC DNA]</scope>
    <source>
        <strain evidence="2">CGMCC 4.7382</strain>
    </source>
</reference>
<keyword evidence="2" id="KW-1185">Reference proteome</keyword>
<gene>
    <name evidence="1" type="ORF">ACFQRF_24250</name>
</gene>
<organism evidence="1 2">
    <name type="scientific">Marinactinospora rubrisoli</name>
    <dbReference type="NCBI Taxonomy" id="2715399"/>
    <lineage>
        <taxon>Bacteria</taxon>
        <taxon>Bacillati</taxon>
        <taxon>Actinomycetota</taxon>
        <taxon>Actinomycetes</taxon>
        <taxon>Streptosporangiales</taxon>
        <taxon>Nocardiopsidaceae</taxon>
        <taxon>Marinactinospora</taxon>
    </lineage>
</organism>
<proteinExistence type="predicted"/>
<name>A0ABW2KNK9_9ACTN</name>
<dbReference type="EMBL" id="JBHTBH010000014">
    <property type="protein sequence ID" value="MFC7330851.1"/>
    <property type="molecule type" value="Genomic_DNA"/>
</dbReference>
<dbReference type="RefSeq" id="WP_379873490.1">
    <property type="nucleotide sequence ID" value="NZ_JBHTBH010000014.1"/>
</dbReference>
<evidence type="ECO:0000313" key="1">
    <source>
        <dbReference type="EMBL" id="MFC7330851.1"/>
    </source>
</evidence>
<dbReference type="Proteomes" id="UP001596540">
    <property type="component" value="Unassembled WGS sequence"/>
</dbReference>
<evidence type="ECO:0000313" key="2">
    <source>
        <dbReference type="Proteomes" id="UP001596540"/>
    </source>
</evidence>
<accession>A0ABW2KNK9</accession>